<dbReference type="KEGG" id="nve:5508801"/>
<evidence type="ECO:0000259" key="15">
    <source>
        <dbReference type="Pfam" id="PF00060"/>
    </source>
</evidence>
<keyword evidence="18" id="KW-1185">Reference proteome</keyword>
<feature type="binding site" evidence="12">
    <location>
        <position position="19"/>
    </location>
    <ligand>
        <name>L-glutamate</name>
        <dbReference type="ChEBI" id="CHEBI:29985"/>
    </ligand>
</feature>
<dbReference type="eggNOG" id="KOG4440">
    <property type="taxonomic scope" value="Eukaryota"/>
</dbReference>
<feature type="binding site" evidence="12">
    <location>
        <position position="24"/>
    </location>
    <ligand>
        <name>L-glutamate</name>
        <dbReference type="ChEBI" id="CHEBI:29985"/>
    </ligand>
</feature>
<feature type="binding site" evidence="12">
    <location>
        <position position="192"/>
    </location>
    <ligand>
        <name>L-glutamate</name>
        <dbReference type="ChEBI" id="CHEBI:29985"/>
    </ligand>
</feature>
<evidence type="ECO:0000256" key="13">
    <source>
        <dbReference type="PIRSR" id="PIRSR601508-2"/>
    </source>
</evidence>
<evidence type="ECO:0000313" key="17">
    <source>
        <dbReference type="EMBL" id="EDO37276.1"/>
    </source>
</evidence>
<gene>
    <name evidence="17" type="ORF">NEMVEDRAFT_v1g117160</name>
</gene>
<keyword evidence="7 14" id="KW-0472">Membrane</keyword>
<keyword evidence="11" id="KW-0407">Ion channel</keyword>
<keyword evidence="10" id="KW-1071">Ligand-gated ion channel</keyword>
<evidence type="ECO:0000313" key="18">
    <source>
        <dbReference type="Proteomes" id="UP000001593"/>
    </source>
</evidence>
<dbReference type="SUPFAM" id="SSF53850">
    <property type="entry name" value="Periplasmic binding protein-like II"/>
    <property type="match status" value="1"/>
</dbReference>
<feature type="domain" description="Ionotropic glutamate receptor C-terminal" evidence="15">
    <location>
        <begin position="61"/>
        <end position="169"/>
    </location>
</feature>
<keyword evidence="9" id="KW-0325">Glycoprotein</keyword>
<evidence type="ECO:0000256" key="5">
    <source>
        <dbReference type="ARBA" id="ARBA00022989"/>
    </source>
</evidence>
<dbReference type="GO" id="GO:0005886">
    <property type="term" value="C:plasma membrane"/>
    <property type="evidence" value="ECO:0007669"/>
    <property type="project" value="UniProtKB-SubCell"/>
</dbReference>
<dbReference type="Proteomes" id="UP000001593">
    <property type="component" value="Unassembled WGS sequence"/>
</dbReference>
<feature type="site" description="Interaction with the cone snail toxin Con-ikot-ikot" evidence="13">
    <location>
        <position position="198"/>
    </location>
</feature>
<reference evidence="17 18" key="1">
    <citation type="journal article" date="2007" name="Science">
        <title>Sea anemone genome reveals ancestral eumetazoan gene repertoire and genomic organization.</title>
        <authorList>
            <person name="Putnam N.H."/>
            <person name="Srivastava M."/>
            <person name="Hellsten U."/>
            <person name="Dirks B."/>
            <person name="Chapman J."/>
            <person name="Salamov A."/>
            <person name="Terry A."/>
            <person name="Shapiro H."/>
            <person name="Lindquist E."/>
            <person name="Kapitonov V.V."/>
            <person name="Jurka J."/>
            <person name="Genikhovich G."/>
            <person name="Grigoriev I.V."/>
            <person name="Lucas S.M."/>
            <person name="Steele R.E."/>
            <person name="Finnerty J.R."/>
            <person name="Technau U."/>
            <person name="Martindale M.Q."/>
            <person name="Rokhsar D.S."/>
        </authorList>
    </citation>
    <scope>NUCLEOTIDE SEQUENCE [LARGE SCALE GENOMIC DNA]</scope>
    <source>
        <strain evidence="18">CH2 X CH6</strain>
    </source>
</reference>
<name>A7SGA6_NEMVE</name>
<evidence type="ECO:0000256" key="14">
    <source>
        <dbReference type="SAM" id="Phobius"/>
    </source>
</evidence>
<evidence type="ECO:0000256" key="6">
    <source>
        <dbReference type="ARBA" id="ARBA00023065"/>
    </source>
</evidence>
<dbReference type="InParanoid" id="A7SGA6"/>
<evidence type="ECO:0000256" key="11">
    <source>
        <dbReference type="ARBA" id="ARBA00023303"/>
    </source>
</evidence>
<organism evidence="17 18">
    <name type="scientific">Nematostella vectensis</name>
    <name type="common">Starlet sea anemone</name>
    <dbReference type="NCBI Taxonomy" id="45351"/>
    <lineage>
        <taxon>Eukaryota</taxon>
        <taxon>Metazoa</taxon>
        <taxon>Cnidaria</taxon>
        <taxon>Anthozoa</taxon>
        <taxon>Hexacorallia</taxon>
        <taxon>Actiniaria</taxon>
        <taxon>Edwardsiidae</taxon>
        <taxon>Nematostella</taxon>
    </lineage>
</organism>
<keyword evidence="4 14" id="KW-0812">Transmembrane</keyword>
<evidence type="ECO:0000259" key="16">
    <source>
        <dbReference type="Pfam" id="PF10613"/>
    </source>
</evidence>
<evidence type="ECO:0000256" key="1">
    <source>
        <dbReference type="ARBA" id="ARBA00004651"/>
    </source>
</evidence>
<dbReference type="InterPro" id="IPR001508">
    <property type="entry name" value="Iono_Glu_rcpt_met"/>
</dbReference>
<accession>A7SGA6</accession>
<feature type="transmembrane region" description="Helical" evidence="14">
    <location>
        <begin position="103"/>
        <end position="119"/>
    </location>
</feature>
<evidence type="ECO:0000256" key="9">
    <source>
        <dbReference type="ARBA" id="ARBA00023180"/>
    </source>
</evidence>
<comment type="subcellular location">
    <subcellularLocation>
        <location evidence="1">Cell membrane</location>
        <topology evidence="1">Multi-pass membrane protein</topology>
    </subcellularLocation>
</comment>
<keyword evidence="8" id="KW-0675">Receptor</keyword>
<dbReference type="InterPro" id="IPR001320">
    <property type="entry name" value="Iontro_rcpt_C"/>
</dbReference>
<evidence type="ECO:0000256" key="10">
    <source>
        <dbReference type="ARBA" id="ARBA00023286"/>
    </source>
</evidence>
<dbReference type="HOGENOM" id="CLU_1207426_0_0_1"/>
<dbReference type="Gene3D" id="3.40.190.10">
    <property type="entry name" value="Periplasmic binding protein-like II"/>
    <property type="match status" value="2"/>
</dbReference>
<evidence type="ECO:0000256" key="7">
    <source>
        <dbReference type="ARBA" id="ARBA00023136"/>
    </source>
</evidence>
<feature type="non-terminal residue" evidence="17">
    <location>
        <position position="1"/>
    </location>
</feature>
<feature type="transmembrane region" description="Helical" evidence="14">
    <location>
        <begin position="64"/>
        <end position="82"/>
    </location>
</feature>
<evidence type="ECO:0008006" key="19">
    <source>
        <dbReference type="Google" id="ProtNLM"/>
    </source>
</evidence>
<dbReference type="Pfam" id="PF00060">
    <property type="entry name" value="Lig_chan"/>
    <property type="match status" value="1"/>
</dbReference>
<evidence type="ECO:0000256" key="12">
    <source>
        <dbReference type="PIRSR" id="PIRSR601508-1"/>
    </source>
</evidence>
<keyword evidence="2" id="KW-0813">Transport</keyword>
<evidence type="ECO:0000256" key="4">
    <source>
        <dbReference type="ARBA" id="ARBA00022692"/>
    </source>
</evidence>
<feature type="domain" description="Ionotropic glutamate receptor L-glutamate and glycine-binding" evidence="16">
    <location>
        <begin position="1"/>
        <end position="44"/>
    </location>
</feature>
<dbReference type="GO" id="GO:0015276">
    <property type="term" value="F:ligand-gated monoatomic ion channel activity"/>
    <property type="evidence" value="ECO:0007669"/>
    <property type="project" value="InterPro"/>
</dbReference>
<feature type="transmembrane region" description="Helical" evidence="14">
    <location>
        <begin position="134"/>
        <end position="158"/>
    </location>
</feature>
<sequence length="230" mass="25765">GLIGELLRGEADVAIADLTITDARSRVVDFTHPFLHVGMAILVAVYKNRSGWLVRFLEPFSTELWIVAVAAVNIVFVILWIIDKRSPYGHYRRGSSYKERKKFHMIASLWFTWGTIFHIDEVEARPMSNSSRTVTLVFAFGMLTLTNTYTASLAAVLVTEAEVSPVSSAGLRDPRLQNPQPGFKMATVRDTSMEKVFKGSTDPTFARIWRQMKPHAVNSFSDGVQKVING</sequence>
<keyword evidence="3" id="KW-1003">Cell membrane</keyword>
<evidence type="ECO:0000256" key="8">
    <source>
        <dbReference type="ARBA" id="ARBA00023170"/>
    </source>
</evidence>
<keyword evidence="6" id="KW-0406">Ion transport</keyword>
<feature type="site" description="Crucial to convey clamshell closure to channel opening" evidence="13">
    <location>
        <position position="166"/>
    </location>
</feature>
<dbReference type="Gene3D" id="1.10.287.70">
    <property type="match status" value="1"/>
</dbReference>
<dbReference type="InterPro" id="IPR019594">
    <property type="entry name" value="Glu/Gly-bd"/>
</dbReference>
<proteinExistence type="predicted"/>
<dbReference type="GO" id="GO:0038023">
    <property type="term" value="F:signaling receptor activity"/>
    <property type="evidence" value="ECO:0007669"/>
    <property type="project" value="InterPro"/>
</dbReference>
<dbReference type="PhylomeDB" id="A7SGA6"/>
<dbReference type="STRING" id="45351.A7SGA6"/>
<dbReference type="AlphaFoldDB" id="A7SGA6"/>
<dbReference type="PRINTS" id="PR00177">
    <property type="entry name" value="NMDARECEPTOR"/>
</dbReference>
<keyword evidence="5 14" id="KW-1133">Transmembrane helix</keyword>
<evidence type="ECO:0000256" key="3">
    <source>
        <dbReference type="ARBA" id="ARBA00022475"/>
    </source>
</evidence>
<dbReference type="PANTHER" id="PTHR18966">
    <property type="entry name" value="IONOTROPIC GLUTAMATE RECEPTOR"/>
    <property type="match status" value="1"/>
</dbReference>
<evidence type="ECO:0000256" key="2">
    <source>
        <dbReference type="ARBA" id="ARBA00022448"/>
    </source>
</evidence>
<dbReference type="InterPro" id="IPR015683">
    <property type="entry name" value="Ionotropic_Glu_rcpt"/>
</dbReference>
<dbReference type="Pfam" id="PF10613">
    <property type="entry name" value="Lig_chan-Glu_bd"/>
    <property type="match status" value="1"/>
</dbReference>
<protein>
    <recommendedName>
        <fullName evidence="19">Ionotropic glutamate receptor C-terminal domain-containing protein</fullName>
    </recommendedName>
</protein>
<dbReference type="EMBL" id="DS469650">
    <property type="protein sequence ID" value="EDO37276.1"/>
    <property type="molecule type" value="Genomic_DNA"/>
</dbReference>